<dbReference type="KEGG" id="avn:Avin_12300"/>
<dbReference type="EnsemblBacteria" id="ACO77457">
    <property type="protein sequence ID" value="ACO77457"/>
    <property type="gene ID" value="Avin_12300"/>
</dbReference>
<name>C1DQ05_AZOVD</name>
<proteinExistence type="predicted"/>
<keyword evidence="3" id="KW-1185">Reference proteome</keyword>
<sequence>MGDSFSATHGVDRRSPGHALGPAAVRGKELADGK</sequence>
<organism evidence="2 3">
    <name type="scientific">Azotobacter vinelandii (strain DJ / ATCC BAA-1303)</name>
    <dbReference type="NCBI Taxonomy" id="322710"/>
    <lineage>
        <taxon>Bacteria</taxon>
        <taxon>Pseudomonadati</taxon>
        <taxon>Pseudomonadota</taxon>
        <taxon>Gammaproteobacteria</taxon>
        <taxon>Pseudomonadales</taxon>
        <taxon>Pseudomonadaceae</taxon>
        <taxon>Azotobacter</taxon>
    </lineage>
</organism>
<protein>
    <submittedName>
        <fullName evidence="2">Uncharacterized protein</fullName>
    </submittedName>
</protein>
<evidence type="ECO:0000313" key="2">
    <source>
        <dbReference type="EMBL" id="ACO77457.1"/>
    </source>
</evidence>
<accession>C1DQ05</accession>
<evidence type="ECO:0000313" key="3">
    <source>
        <dbReference type="Proteomes" id="UP000002424"/>
    </source>
</evidence>
<dbReference type="HOGENOM" id="CLU_3371771_0_0_6"/>
<evidence type="ECO:0000256" key="1">
    <source>
        <dbReference type="SAM" id="MobiDB-lite"/>
    </source>
</evidence>
<dbReference type="AlphaFoldDB" id="C1DQ05"/>
<feature type="region of interest" description="Disordered" evidence="1">
    <location>
        <begin position="1"/>
        <end position="34"/>
    </location>
</feature>
<dbReference type="Proteomes" id="UP000002424">
    <property type="component" value="Chromosome"/>
</dbReference>
<gene>
    <name evidence="2" type="ordered locus">Avin_12300</name>
</gene>
<reference evidence="2 3" key="1">
    <citation type="journal article" date="2009" name="J. Bacteriol.">
        <title>Genome sequence of Azotobacter vinelandii, an obligate aerobe specialized to support diverse anaerobic metabolic processes.</title>
        <authorList>
            <person name="Setubal J.C."/>
            <person name="dos Santos P."/>
            <person name="Goldman B.S."/>
            <person name="Ertesvag H."/>
            <person name="Espin G."/>
            <person name="Rubio L.M."/>
            <person name="Valla S."/>
            <person name="Almeida N.F."/>
            <person name="Balasubramanian D."/>
            <person name="Cromes L."/>
            <person name="Curatti L."/>
            <person name="Du Z."/>
            <person name="Godsy E."/>
            <person name="Goodner B."/>
            <person name="Hellner-Burris K."/>
            <person name="Hernandez J.A."/>
            <person name="Houmiel K."/>
            <person name="Imperial J."/>
            <person name="Kennedy C."/>
            <person name="Larson T.J."/>
            <person name="Latreille P."/>
            <person name="Ligon L.S."/>
            <person name="Lu J."/>
            <person name="Maerk M."/>
            <person name="Miller N.M."/>
            <person name="Norton S."/>
            <person name="O'Carroll I.P."/>
            <person name="Paulsen I."/>
            <person name="Raulfs E.C."/>
            <person name="Roemer R."/>
            <person name="Rosser J."/>
            <person name="Segura D."/>
            <person name="Slater S."/>
            <person name="Stricklin S.L."/>
            <person name="Studholme D.J."/>
            <person name="Sun J."/>
            <person name="Viana C.J."/>
            <person name="Wallin E."/>
            <person name="Wang B."/>
            <person name="Wheeler C."/>
            <person name="Zhu H."/>
            <person name="Dean D.R."/>
            <person name="Dixon R."/>
            <person name="Wood D."/>
        </authorList>
    </citation>
    <scope>NUCLEOTIDE SEQUENCE [LARGE SCALE GENOMIC DNA]</scope>
    <source>
        <strain evidence="3">DJ / ATCC BAA-1303</strain>
    </source>
</reference>
<dbReference type="EMBL" id="CP001157">
    <property type="protein sequence ID" value="ACO77457.1"/>
    <property type="molecule type" value="Genomic_DNA"/>
</dbReference>